<feature type="compositionally biased region" description="Polar residues" evidence="4">
    <location>
        <begin position="384"/>
        <end position="400"/>
    </location>
</feature>
<evidence type="ECO:0000313" key="5">
    <source>
        <dbReference type="EnsemblMetazoa" id="Aqu2.1.37094_001"/>
    </source>
</evidence>
<dbReference type="PROSITE" id="PS50294">
    <property type="entry name" value="WD_REPEATS_REGION"/>
    <property type="match status" value="1"/>
</dbReference>
<dbReference type="SUPFAM" id="SSF50978">
    <property type="entry name" value="WD40 repeat-like"/>
    <property type="match status" value="1"/>
</dbReference>
<dbReference type="Pfam" id="PF00400">
    <property type="entry name" value="WD40"/>
    <property type="match status" value="2"/>
</dbReference>
<dbReference type="EnsemblMetazoa" id="XM_011404388.2">
    <property type="protein sequence ID" value="XP_011402690.1"/>
    <property type="gene ID" value="LOC105312054"/>
</dbReference>
<dbReference type="STRING" id="400682.A0A1X7VBH6"/>
<evidence type="ECO:0000256" key="1">
    <source>
        <dbReference type="ARBA" id="ARBA00022574"/>
    </source>
</evidence>
<dbReference type="InterPro" id="IPR015943">
    <property type="entry name" value="WD40/YVTN_repeat-like_dom_sf"/>
</dbReference>
<dbReference type="AlphaFoldDB" id="A0A1X7VBH6"/>
<dbReference type="InterPro" id="IPR036322">
    <property type="entry name" value="WD40_repeat_dom_sf"/>
</dbReference>
<evidence type="ECO:0000256" key="4">
    <source>
        <dbReference type="SAM" id="MobiDB-lite"/>
    </source>
</evidence>
<keyword evidence="1 3" id="KW-0853">WD repeat</keyword>
<protein>
    <submittedName>
        <fullName evidence="5">Uncharacterized protein</fullName>
    </submittedName>
</protein>
<sequence>MASRAKRKSQSQPEIRLEFKTKEGYYTNLKSHRYSKPRGLPLLGKELSRTRVSVVSVKDMQGLSEWVLFNSGKEFFCYPFSATERVPDLTNPVDKHSYRASYPLSHDVNQATRSVDSLDLVIGFNGGPLQRINPITKSSIALYNNDRLIDPTDVTCVRWVPGSEIHFVSSHMSGNLYTWNTEQKYRSSNPPTFSVHKKLKDTTIYISRPKHRFPVINRWGVGHGPITAFAFSPDTTHIAVANQDGFLRIYDFHSMELYGRMRSYYGGFLCVCWSPDGKYVVTGGEDDLVSVWSYHDKAVVTRGEGHHSYVNGVSFDPYTMESDSFQLNEKKKEEEGGLAQPSSSDLRSRSSRFFDECESYRVGSVGQDGLVCLWELTSDSLTMQRRGNWSRTRTVISKQASAGECGEGGANDGRESEKHDKRKSGSQCPSSANEDQLHLPIESPDHGRKVEGKVKGKKKRHNSENVEVELVSPTDSIPHFPDGAESSSLSSDSAKSKKKKSIVKSATKKIKNLVNSGGGGGGGGLDNDLSSPRHLHVNNFESCQSDDIAPKMIEVNVIEPLVCKKIWSERLSDIVFREDCILISTEDGFVQLWARPGRIPEEELPTPSNPGLNSPKSGSAGGEEELPPATLQEAKHTSV</sequence>
<reference evidence="5" key="2">
    <citation type="submission" date="2017-05" db="UniProtKB">
        <authorList>
            <consortium name="EnsemblMetazoa"/>
        </authorList>
    </citation>
    <scope>IDENTIFICATION</scope>
</reference>
<dbReference type="PROSITE" id="PS50082">
    <property type="entry name" value="WD_REPEATS_2"/>
    <property type="match status" value="1"/>
</dbReference>
<dbReference type="SMART" id="SM00320">
    <property type="entry name" value="WD40"/>
    <property type="match status" value="5"/>
</dbReference>
<dbReference type="PANTHER" id="PTHR14107">
    <property type="entry name" value="WD REPEAT PROTEIN"/>
    <property type="match status" value="1"/>
</dbReference>
<dbReference type="EnsemblMetazoa" id="Aqu2.1.37094_001">
    <property type="protein sequence ID" value="Aqu2.1.37094_001"/>
    <property type="gene ID" value="Aqu2.1.37094"/>
</dbReference>
<dbReference type="OrthoDB" id="3367at2759"/>
<dbReference type="InterPro" id="IPR051362">
    <property type="entry name" value="WD_repeat_creC_regulators"/>
</dbReference>
<gene>
    <name evidence="5" type="primary">105312054</name>
</gene>
<dbReference type="InterPro" id="IPR001680">
    <property type="entry name" value="WD40_rpt"/>
</dbReference>
<organism evidence="5">
    <name type="scientific">Amphimedon queenslandica</name>
    <name type="common">Sponge</name>
    <dbReference type="NCBI Taxonomy" id="400682"/>
    <lineage>
        <taxon>Eukaryota</taxon>
        <taxon>Metazoa</taxon>
        <taxon>Porifera</taxon>
        <taxon>Demospongiae</taxon>
        <taxon>Heteroscleromorpha</taxon>
        <taxon>Haplosclerida</taxon>
        <taxon>Niphatidae</taxon>
        <taxon>Amphimedon</taxon>
    </lineage>
</organism>
<dbReference type="KEGG" id="aqu:105312054"/>
<dbReference type="PANTHER" id="PTHR14107:SF16">
    <property type="entry name" value="AT02583P"/>
    <property type="match status" value="1"/>
</dbReference>
<evidence type="ECO:0000313" key="6">
    <source>
        <dbReference type="Proteomes" id="UP000007879"/>
    </source>
</evidence>
<name>A0A1X7VBH6_AMPQE</name>
<keyword evidence="2" id="KW-0677">Repeat</keyword>
<evidence type="ECO:0000256" key="2">
    <source>
        <dbReference type="ARBA" id="ARBA00022737"/>
    </source>
</evidence>
<feature type="region of interest" description="Disordered" evidence="4">
    <location>
        <begin position="384"/>
        <end position="502"/>
    </location>
</feature>
<reference evidence="6" key="1">
    <citation type="journal article" date="2010" name="Nature">
        <title>The Amphimedon queenslandica genome and the evolution of animal complexity.</title>
        <authorList>
            <person name="Srivastava M."/>
            <person name="Simakov O."/>
            <person name="Chapman J."/>
            <person name="Fahey B."/>
            <person name="Gauthier M.E."/>
            <person name="Mitros T."/>
            <person name="Richards G.S."/>
            <person name="Conaco C."/>
            <person name="Dacre M."/>
            <person name="Hellsten U."/>
            <person name="Larroux C."/>
            <person name="Putnam N.H."/>
            <person name="Stanke M."/>
            <person name="Adamska M."/>
            <person name="Darling A."/>
            <person name="Degnan S.M."/>
            <person name="Oakley T.H."/>
            <person name="Plachetzki D.C."/>
            <person name="Zhai Y."/>
            <person name="Adamski M."/>
            <person name="Calcino A."/>
            <person name="Cummins S.F."/>
            <person name="Goodstein D.M."/>
            <person name="Harris C."/>
            <person name="Jackson D.J."/>
            <person name="Leys S.P."/>
            <person name="Shu S."/>
            <person name="Woodcroft B.J."/>
            <person name="Vervoort M."/>
            <person name="Kosik K.S."/>
            <person name="Manning G."/>
            <person name="Degnan B.M."/>
            <person name="Rokhsar D.S."/>
        </authorList>
    </citation>
    <scope>NUCLEOTIDE SEQUENCE [LARGE SCALE GENOMIC DNA]</scope>
</reference>
<feature type="compositionally biased region" description="Basic and acidic residues" evidence="4">
    <location>
        <begin position="443"/>
        <end position="454"/>
    </location>
</feature>
<feature type="repeat" description="WD" evidence="3">
    <location>
        <begin position="261"/>
        <end position="302"/>
    </location>
</feature>
<dbReference type="eggNOG" id="KOG2394">
    <property type="taxonomic scope" value="Eukaryota"/>
</dbReference>
<dbReference type="OMA" id="LKWIPET"/>
<proteinExistence type="predicted"/>
<accession>A0A1X7VBH6</accession>
<keyword evidence="6" id="KW-1185">Reference proteome</keyword>
<dbReference type="InParanoid" id="A0A1X7VBH6"/>
<dbReference type="Proteomes" id="UP000007879">
    <property type="component" value="Unassembled WGS sequence"/>
</dbReference>
<feature type="region of interest" description="Disordered" evidence="4">
    <location>
        <begin position="600"/>
        <end position="639"/>
    </location>
</feature>
<evidence type="ECO:0000256" key="3">
    <source>
        <dbReference type="PROSITE-ProRule" id="PRU00221"/>
    </source>
</evidence>
<dbReference type="Gene3D" id="2.130.10.10">
    <property type="entry name" value="YVTN repeat-like/Quinoprotein amine dehydrogenase"/>
    <property type="match status" value="1"/>
</dbReference>
<feature type="compositionally biased region" description="Polar residues" evidence="4">
    <location>
        <begin position="425"/>
        <end position="434"/>
    </location>
</feature>